<comment type="caution">
    <text evidence="1">The sequence shown here is derived from an EMBL/GenBank/DDBJ whole genome shotgun (WGS) entry which is preliminary data.</text>
</comment>
<reference evidence="1" key="1">
    <citation type="submission" date="2022-01" db="EMBL/GenBank/DDBJ databases">
        <title>Collection of gut derived symbiotic bacterial strains cultured from healthy donors.</title>
        <authorList>
            <person name="Lin H."/>
            <person name="Kohout C."/>
            <person name="Waligurski E."/>
            <person name="Pamer E.G."/>
        </authorList>
    </citation>
    <scope>NUCLEOTIDE SEQUENCE</scope>
    <source>
        <strain evidence="1">DFI.6.55</strain>
    </source>
</reference>
<dbReference type="AlphaFoldDB" id="A0AAW5C7T2"/>
<dbReference type="Proteomes" id="UP001299608">
    <property type="component" value="Unassembled WGS sequence"/>
</dbReference>
<dbReference type="RefSeq" id="WP_238053995.1">
    <property type="nucleotide sequence ID" value="NZ_JAKNGE010000075.1"/>
</dbReference>
<gene>
    <name evidence="1" type="ORF">L0N08_29390</name>
</gene>
<dbReference type="EMBL" id="JAKNGE010000075">
    <property type="protein sequence ID" value="MCG4749516.1"/>
    <property type="molecule type" value="Genomic_DNA"/>
</dbReference>
<evidence type="ECO:0000313" key="1">
    <source>
        <dbReference type="EMBL" id="MCG4749516.1"/>
    </source>
</evidence>
<name>A0AAW5C7T2_9FIRM</name>
<sequence length="131" mass="15644">MNATLVTSLDDILENISTFESYLSKTTSPEYKEILGYIKRGLVFLCIYDKSKNRYSFYPSRLLGYKENTLDKHVHYHFIDGRETNAAISKCLKQECKSSTMLEIKYNMYCQEHGIEPYNRTRKYWYIEEQF</sequence>
<accession>A0AAW5C7T2</accession>
<evidence type="ECO:0000313" key="2">
    <source>
        <dbReference type="Proteomes" id="UP001299608"/>
    </source>
</evidence>
<proteinExistence type="predicted"/>
<protein>
    <submittedName>
        <fullName evidence="1">Uncharacterized protein</fullName>
    </submittedName>
</protein>
<organism evidence="1 2">
    <name type="scientific">Enterocloster aldenensis</name>
    <dbReference type="NCBI Taxonomy" id="358742"/>
    <lineage>
        <taxon>Bacteria</taxon>
        <taxon>Bacillati</taxon>
        <taxon>Bacillota</taxon>
        <taxon>Clostridia</taxon>
        <taxon>Lachnospirales</taxon>
        <taxon>Lachnospiraceae</taxon>
        <taxon>Enterocloster</taxon>
    </lineage>
</organism>